<comment type="caution">
    <text evidence="1">The sequence shown here is derived from an EMBL/GenBank/DDBJ whole genome shotgun (WGS) entry which is preliminary data.</text>
</comment>
<protein>
    <submittedName>
        <fullName evidence="1">Uncharacterized protein</fullName>
    </submittedName>
</protein>
<reference evidence="1 2" key="1">
    <citation type="submission" date="2019-03" db="EMBL/GenBank/DDBJ databases">
        <title>Genome sequence of Lentibacillus salicampi ATCC BAA-719.</title>
        <authorList>
            <person name="Maclea K.S."/>
            <person name="Simoes Junior M."/>
        </authorList>
    </citation>
    <scope>NUCLEOTIDE SEQUENCE [LARGE SCALE GENOMIC DNA]</scope>
    <source>
        <strain evidence="1 2">ATCC BAA-719</strain>
    </source>
</reference>
<name>A0A4Y9ACM9_9BACI</name>
<dbReference type="Proteomes" id="UP000298484">
    <property type="component" value="Unassembled WGS sequence"/>
</dbReference>
<gene>
    <name evidence="1" type="ORF">E4U82_13830</name>
</gene>
<dbReference type="OrthoDB" id="9972011at2"/>
<evidence type="ECO:0000313" key="1">
    <source>
        <dbReference type="EMBL" id="TFJ92154.1"/>
    </source>
</evidence>
<dbReference type="EMBL" id="SRHY01000028">
    <property type="protein sequence ID" value="TFJ92154.1"/>
    <property type="molecule type" value="Genomic_DNA"/>
</dbReference>
<proteinExistence type="predicted"/>
<keyword evidence="2" id="KW-1185">Reference proteome</keyword>
<dbReference type="AlphaFoldDB" id="A0A4Y9ACM9"/>
<evidence type="ECO:0000313" key="2">
    <source>
        <dbReference type="Proteomes" id="UP000298484"/>
    </source>
</evidence>
<organism evidence="1 2">
    <name type="scientific">Lentibacillus salicampi</name>
    <dbReference type="NCBI Taxonomy" id="175306"/>
    <lineage>
        <taxon>Bacteria</taxon>
        <taxon>Bacillati</taxon>
        <taxon>Bacillota</taxon>
        <taxon>Bacilli</taxon>
        <taxon>Bacillales</taxon>
        <taxon>Bacillaceae</taxon>
        <taxon>Lentibacillus</taxon>
    </lineage>
</organism>
<dbReference type="RefSeq" id="WP_135110761.1">
    <property type="nucleotide sequence ID" value="NZ_SRHY01000028.1"/>
</dbReference>
<sequence length="70" mass="8097">MTKQELMDFYQGEYEKYLKSGKANESELKKNVDEEMAYHIIEAAEKDLMIASMCKQFVDHLNELEGGSDT</sequence>
<accession>A0A4Y9ACM9</accession>